<feature type="compositionally biased region" description="Polar residues" evidence="1">
    <location>
        <begin position="348"/>
        <end position="362"/>
    </location>
</feature>
<dbReference type="RefSeq" id="WP_271922010.1">
    <property type="nucleotide sequence ID" value="NZ_JAQNDO010000001.1"/>
</dbReference>
<feature type="region of interest" description="Disordered" evidence="1">
    <location>
        <begin position="341"/>
        <end position="370"/>
    </location>
</feature>
<keyword evidence="3" id="KW-1185">Reference proteome</keyword>
<evidence type="ECO:0000256" key="1">
    <source>
        <dbReference type="SAM" id="MobiDB-lite"/>
    </source>
</evidence>
<protein>
    <submittedName>
        <fullName evidence="2">Uncharacterized protein</fullName>
    </submittedName>
</protein>
<organism evidence="2 3">
    <name type="scientific">Polyangium mundeleinium</name>
    <dbReference type="NCBI Taxonomy" id="2995306"/>
    <lineage>
        <taxon>Bacteria</taxon>
        <taxon>Pseudomonadati</taxon>
        <taxon>Myxococcota</taxon>
        <taxon>Polyangia</taxon>
        <taxon>Polyangiales</taxon>
        <taxon>Polyangiaceae</taxon>
        <taxon>Polyangium</taxon>
    </lineage>
</organism>
<proteinExistence type="predicted"/>
<comment type="caution">
    <text evidence="2">The sequence shown here is derived from an EMBL/GenBank/DDBJ whole genome shotgun (WGS) entry which is preliminary data.</text>
</comment>
<sequence>MATGDPKVSTTRQNNPAATEDRVAARRTVTYIFNTSATSSTLSIPYAVAVDDEVQAAYRNSVARVSGGDGAINVTVNSGQKVSLFLNSDAAPGRRKNAVYAVTPKDRNVRVTVREKKGKHNDPDTPVLVATERNLEKYNAPLTGDIWMKVTHKFTAADVDAAVPAGTRAEIIAALRTLYGGLTGNTLTMTIPASGTQAAFTTTLTFADAENPRDNITSFSLTTDGLPRVHPAGFAAILKAAVDSSVTAISMSSNWRPCLGSIAHRAGLGVDVNNVGGTRMFRTAGANATEVRLLQAYQAKQTDANKAAYEAERDKNQPLHVQGFRRSLQQNPGVKQCFDPWEMDSNTRDNQAATPNRQNDGNSKLHGNHLHITARDGVIIA</sequence>
<feature type="compositionally biased region" description="Polar residues" evidence="1">
    <location>
        <begin position="8"/>
        <end position="17"/>
    </location>
</feature>
<feature type="region of interest" description="Disordered" evidence="1">
    <location>
        <begin position="1"/>
        <end position="21"/>
    </location>
</feature>
<accession>A0ABT5EVX5</accession>
<evidence type="ECO:0000313" key="3">
    <source>
        <dbReference type="Proteomes" id="UP001221411"/>
    </source>
</evidence>
<dbReference type="EMBL" id="JAQNDO010000001">
    <property type="protein sequence ID" value="MDC0744955.1"/>
    <property type="molecule type" value="Genomic_DNA"/>
</dbReference>
<dbReference type="Proteomes" id="UP001221411">
    <property type="component" value="Unassembled WGS sequence"/>
</dbReference>
<name>A0ABT5EVX5_9BACT</name>
<gene>
    <name evidence="2" type="ORF">POL67_26725</name>
</gene>
<reference evidence="2 3" key="1">
    <citation type="submission" date="2022-11" db="EMBL/GenBank/DDBJ databases">
        <title>Minimal conservation of predation-associated metabolite biosynthetic gene clusters underscores biosynthetic potential of Myxococcota including descriptions for ten novel species: Archangium lansinium sp. nov., Myxococcus landrumus sp. nov., Nannocystis bai.</title>
        <authorList>
            <person name="Ahearne A."/>
            <person name="Stevens C."/>
            <person name="Dowd S."/>
        </authorList>
    </citation>
    <scope>NUCLEOTIDE SEQUENCE [LARGE SCALE GENOMIC DNA]</scope>
    <source>
        <strain evidence="2 3">RJM3</strain>
    </source>
</reference>
<evidence type="ECO:0000313" key="2">
    <source>
        <dbReference type="EMBL" id="MDC0744955.1"/>
    </source>
</evidence>